<dbReference type="OrthoDB" id="3696864at2"/>
<evidence type="ECO:0008006" key="4">
    <source>
        <dbReference type="Google" id="ProtNLM"/>
    </source>
</evidence>
<name>A0A563EF08_9PSEU</name>
<feature type="signal peptide" evidence="1">
    <location>
        <begin position="1"/>
        <end position="18"/>
    </location>
</feature>
<evidence type="ECO:0000313" key="3">
    <source>
        <dbReference type="Proteomes" id="UP000316639"/>
    </source>
</evidence>
<dbReference type="AlphaFoldDB" id="A0A563EF08"/>
<evidence type="ECO:0000313" key="2">
    <source>
        <dbReference type="EMBL" id="TWP43994.1"/>
    </source>
</evidence>
<dbReference type="RefSeq" id="WP_146361002.1">
    <property type="nucleotide sequence ID" value="NZ_VOBR01000057.1"/>
</dbReference>
<evidence type="ECO:0000256" key="1">
    <source>
        <dbReference type="SAM" id="SignalP"/>
    </source>
</evidence>
<keyword evidence="3" id="KW-1185">Reference proteome</keyword>
<gene>
    <name evidence="2" type="ORF">FKR81_41905</name>
</gene>
<keyword evidence="1" id="KW-0732">Signal</keyword>
<organism evidence="2 3">
    <name type="scientific">Lentzea tibetensis</name>
    <dbReference type="NCBI Taxonomy" id="2591470"/>
    <lineage>
        <taxon>Bacteria</taxon>
        <taxon>Bacillati</taxon>
        <taxon>Actinomycetota</taxon>
        <taxon>Actinomycetes</taxon>
        <taxon>Pseudonocardiales</taxon>
        <taxon>Pseudonocardiaceae</taxon>
        <taxon>Lentzea</taxon>
    </lineage>
</organism>
<accession>A0A563EF08</accession>
<reference evidence="2 3" key="1">
    <citation type="submission" date="2019-07" db="EMBL/GenBank/DDBJ databases">
        <title>Lentzea xizangensis sp. nov., isolated from Qinghai-Tibetan Plateau Soils.</title>
        <authorList>
            <person name="Huang J."/>
        </authorList>
    </citation>
    <scope>NUCLEOTIDE SEQUENCE [LARGE SCALE GENOMIC DNA]</scope>
    <source>
        <strain evidence="2 3">FXJ1.1311</strain>
    </source>
</reference>
<feature type="chain" id="PRO_5038795734" description="Lipoprotein" evidence="1">
    <location>
        <begin position="19"/>
        <end position="113"/>
    </location>
</feature>
<protein>
    <recommendedName>
        <fullName evidence="4">Lipoprotein</fullName>
    </recommendedName>
</protein>
<dbReference type="PROSITE" id="PS51257">
    <property type="entry name" value="PROKAR_LIPOPROTEIN"/>
    <property type="match status" value="1"/>
</dbReference>
<sequence length="113" mass="12164">MKKLLLAFPLLLVMSACGTKSYTYEVFYTIEGSGQAEVTSKDPAGAASTETVDLPVKRRAFLANSLGPTWVEVKPKSGSGDLTCVLQVEKEAEVKKTGNPARCEYTITEATDN</sequence>
<dbReference type="Proteomes" id="UP000316639">
    <property type="component" value="Unassembled WGS sequence"/>
</dbReference>
<dbReference type="EMBL" id="VOBR01000057">
    <property type="protein sequence ID" value="TWP43994.1"/>
    <property type="molecule type" value="Genomic_DNA"/>
</dbReference>
<comment type="caution">
    <text evidence="2">The sequence shown here is derived from an EMBL/GenBank/DDBJ whole genome shotgun (WGS) entry which is preliminary data.</text>
</comment>
<proteinExistence type="predicted"/>